<dbReference type="GO" id="GO:0046872">
    <property type="term" value="F:metal ion binding"/>
    <property type="evidence" value="ECO:0007669"/>
    <property type="project" value="UniProtKB-KW"/>
</dbReference>
<dbReference type="PANTHER" id="PTHR13799">
    <property type="entry name" value="NGG1 INTERACTING FACTOR 3"/>
    <property type="match status" value="1"/>
</dbReference>
<dbReference type="PANTHER" id="PTHR13799:SF14">
    <property type="entry name" value="GTP CYCLOHYDROLASE 1 TYPE 2 HOMOLOG"/>
    <property type="match status" value="1"/>
</dbReference>
<keyword evidence="3" id="KW-0378">Hydrolase</keyword>
<sequence length="157" mass="16785">MHTNLDCTKGGVNDALARALGLTKISEFSPDGLGRIGYLPEEMKPESFAAFVKDTLEAKGVRYVSNGRPVKKVAVGGGACGEFVPLALEKGCDAFVTADLSYHEFLDAKALGATVIDAGHFPTEDVVCSVLVKKLKGKYPRLKVKKSASHVEVINYI</sequence>
<comment type="similarity">
    <text evidence="1">Belongs to the GTP cyclohydrolase I type 2/NIF3 family.</text>
</comment>
<comment type="caution">
    <text evidence="3">The sequence shown here is derived from an EMBL/GenBank/DDBJ whole genome shotgun (WGS) entry which is preliminary data.</text>
</comment>
<organism evidence="3">
    <name type="scientific">bioreactor metagenome</name>
    <dbReference type="NCBI Taxonomy" id="1076179"/>
    <lineage>
        <taxon>unclassified sequences</taxon>
        <taxon>metagenomes</taxon>
        <taxon>ecological metagenomes</taxon>
    </lineage>
</organism>
<evidence type="ECO:0000313" key="3">
    <source>
        <dbReference type="EMBL" id="MPN47875.1"/>
    </source>
</evidence>
<reference evidence="3" key="1">
    <citation type="submission" date="2019-08" db="EMBL/GenBank/DDBJ databases">
        <authorList>
            <person name="Kucharzyk K."/>
            <person name="Murdoch R.W."/>
            <person name="Higgins S."/>
            <person name="Loffler F."/>
        </authorList>
    </citation>
    <scope>NUCLEOTIDE SEQUENCE</scope>
</reference>
<dbReference type="Gene3D" id="3.40.1390.30">
    <property type="entry name" value="NIF3 (NGG1p interacting factor 3)-like"/>
    <property type="match status" value="1"/>
</dbReference>
<proteinExistence type="inferred from homology"/>
<dbReference type="GO" id="GO:0005737">
    <property type="term" value="C:cytoplasm"/>
    <property type="evidence" value="ECO:0007669"/>
    <property type="project" value="TreeGrafter"/>
</dbReference>
<dbReference type="SUPFAM" id="SSF102705">
    <property type="entry name" value="NIF3 (NGG1p interacting factor 3)-like"/>
    <property type="match status" value="1"/>
</dbReference>
<name>A0A645I952_9ZZZZ</name>
<evidence type="ECO:0000256" key="2">
    <source>
        <dbReference type="ARBA" id="ARBA00022723"/>
    </source>
</evidence>
<dbReference type="InterPro" id="IPR036069">
    <property type="entry name" value="DUF34/NIF3_sf"/>
</dbReference>
<accession>A0A645I952</accession>
<dbReference type="GO" id="GO:0016787">
    <property type="term" value="F:hydrolase activity"/>
    <property type="evidence" value="ECO:0007669"/>
    <property type="project" value="UniProtKB-KW"/>
</dbReference>
<dbReference type="InterPro" id="IPR002678">
    <property type="entry name" value="DUF34/NIF3"/>
</dbReference>
<gene>
    <name evidence="3" type="ORF">SDC9_195479</name>
</gene>
<evidence type="ECO:0000256" key="1">
    <source>
        <dbReference type="ARBA" id="ARBA00006964"/>
    </source>
</evidence>
<dbReference type="AlphaFoldDB" id="A0A645I952"/>
<protein>
    <submittedName>
        <fullName evidence="3">GTP cyclohydrolase 1 type 2</fullName>
    </submittedName>
</protein>
<keyword evidence="2" id="KW-0479">Metal-binding</keyword>
<dbReference type="Pfam" id="PF01784">
    <property type="entry name" value="DUF34_NIF3"/>
    <property type="match status" value="1"/>
</dbReference>
<dbReference type="EMBL" id="VSSQ01109710">
    <property type="protein sequence ID" value="MPN47875.1"/>
    <property type="molecule type" value="Genomic_DNA"/>
</dbReference>